<dbReference type="Proteomes" id="UP001239795">
    <property type="component" value="Unassembled WGS sequence"/>
</dbReference>
<dbReference type="EMBL" id="MLGG01000024">
    <property type="protein sequence ID" value="KAK1455759.1"/>
    <property type="molecule type" value="Genomic_DNA"/>
</dbReference>
<sequence>MLLLLAIPAVIPWVIIGGPITNYFVDRKGLRIFPSPGVADPRAVYDIYGHGANSLKDAWYDGGAGEFRHMSDERIKTKH</sequence>
<accession>A0AAI9UGW2</accession>
<name>A0AAI9UGW2_9PEZI</name>
<comment type="caution">
    <text evidence="1">The sequence shown here is derived from an EMBL/GenBank/DDBJ whole genome shotgun (WGS) entry which is preliminary data.</text>
</comment>
<evidence type="ECO:0000313" key="2">
    <source>
        <dbReference type="Proteomes" id="UP001239795"/>
    </source>
</evidence>
<dbReference type="AlphaFoldDB" id="A0AAI9UGW2"/>
<proteinExistence type="predicted"/>
<protein>
    <submittedName>
        <fullName evidence="1">Uncharacterized protein</fullName>
    </submittedName>
</protein>
<organism evidence="1 2">
    <name type="scientific">Colletotrichum melonis</name>
    <dbReference type="NCBI Taxonomy" id="1209925"/>
    <lineage>
        <taxon>Eukaryota</taxon>
        <taxon>Fungi</taxon>
        <taxon>Dikarya</taxon>
        <taxon>Ascomycota</taxon>
        <taxon>Pezizomycotina</taxon>
        <taxon>Sordariomycetes</taxon>
        <taxon>Hypocreomycetidae</taxon>
        <taxon>Glomerellales</taxon>
        <taxon>Glomerellaceae</taxon>
        <taxon>Colletotrichum</taxon>
        <taxon>Colletotrichum acutatum species complex</taxon>
    </lineage>
</organism>
<reference evidence="1 2" key="1">
    <citation type="submission" date="2016-10" db="EMBL/GenBank/DDBJ databases">
        <title>The genome sequence of Colletotrichum fioriniae PJ7.</title>
        <authorList>
            <person name="Baroncelli R."/>
        </authorList>
    </citation>
    <scope>NUCLEOTIDE SEQUENCE [LARGE SCALE GENOMIC DNA]</scope>
    <source>
        <strain evidence="1">Col 31</strain>
    </source>
</reference>
<evidence type="ECO:0000313" key="1">
    <source>
        <dbReference type="EMBL" id="KAK1455759.1"/>
    </source>
</evidence>
<gene>
    <name evidence="1" type="ORF">CMEL01_04519</name>
</gene>
<keyword evidence="2" id="KW-1185">Reference proteome</keyword>